<keyword evidence="7" id="KW-1185">Reference proteome</keyword>
<keyword evidence="2" id="KW-0808">Transferase</keyword>
<evidence type="ECO:0000256" key="1">
    <source>
        <dbReference type="ARBA" id="ARBA00008655"/>
    </source>
</evidence>
<protein>
    <recommendedName>
        <fullName evidence="5">Acyltransferase C-terminal domain-containing protein</fullName>
    </recommendedName>
</protein>
<keyword evidence="4" id="KW-1133">Transmembrane helix</keyword>
<dbReference type="STRING" id="667725.A0A0L0G115"/>
<sequence length="202" mass="22602">MNNVLGTILAVDIKPIEKSPFASQCTFTGSSPELCGFSYTVSCIRDDIDTIYDVTLAFKDNKRPTMAQLLKGEGGEVHVYLERYDPKDLPRTEPELLEWLNASFKKKDALLDYHEKHGVFEGVEKKVEVTTTPLYITGFWFASFMVGTSAYFLDALANSEWYKFKIAGGITVALFGALAGLLRYSEADKTKVEKGQLKKKTT</sequence>
<dbReference type="RefSeq" id="XP_014156426.1">
    <property type="nucleotide sequence ID" value="XM_014300951.1"/>
</dbReference>
<reference evidence="6 7" key="1">
    <citation type="submission" date="2011-02" db="EMBL/GenBank/DDBJ databases">
        <title>The Genome Sequence of Sphaeroforma arctica JP610.</title>
        <authorList>
            <consortium name="The Broad Institute Genome Sequencing Platform"/>
            <person name="Russ C."/>
            <person name="Cuomo C."/>
            <person name="Young S.K."/>
            <person name="Zeng Q."/>
            <person name="Gargeya S."/>
            <person name="Alvarado L."/>
            <person name="Berlin A."/>
            <person name="Chapman S.B."/>
            <person name="Chen Z."/>
            <person name="Freedman E."/>
            <person name="Gellesch M."/>
            <person name="Goldberg J."/>
            <person name="Griggs A."/>
            <person name="Gujja S."/>
            <person name="Heilman E."/>
            <person name="Heiman D."/>
            <person name="Howarth C."/>
            <person name="Mehta T."/>
            <person name="Neiman D."/>
            <person name="Pearson M."/>
            <person name="Roberts A."/>
            <person name="Saif S."/>
            <person name="Shea T."/>
            <person name="Shenoy N."/>
            <person name="Sisk P."/>
            <person name="Stolte C."/>
            <person name="Sykes S."/>
            <person name="White J."/>
            <person name="Yandava C."/>
            <person name="Burger G."/>
            <person name="Gray M.W."/>
            <person name="Holland P.W.H."/>
            <person name="King N."/>
            <person name="Lang F.B.F."/>
            <person name="Roger A.J."/>
            <person name="Ruiz-Trillo I."/>
            <person name="Haas B."/>
            <person name="Nusbaum C."/>
            <person name="Birren B."/>
        </authorList>
    </citation>
    <scope>NUCLEOTIDE SEQUENCE [LARGE SCALE GENOMIC DNA]</scope>
    <source>
        <strain evidence="6 7">JP610</strain>
    </source>
</reference>
<feature type="transmembrane region" description="Helical" evidence="4">
    <location>
        <begin position="134"/>
        <end position="152"/>
    </location>
</feature>
<gene>
    <name evidence="6" type="ORF">SARC_05197</name>
</gene>
<dbReference type="InterPro" id="IPR032098">
    <property type="entry name" value="Acyltransf_C"/>
</dbReference>
<evidence type="ECO:0000313" key="6">
    <source>
        <dbReference type="EMBL" id="KNC82524.1"/>
    </source>
</evidence>
<dbReference type="GO" id="GO:0016746">
    <property type="term" value="F:acyltransferase activity"/>
    <property type="evidence" value="ECO:0007669"/>
    <property type="project" value="UniProtKB-KW"/>
</dbReference>
<dbReference type="Proteomes" id="UP000054560">
    <property type="component" value="Unassembled WGS sequence"/>
</dbReference>
<feature type="domain" description="Acyltransferase C-terminal" evidence="5">
    <location>
        <begin position="69"/>
        <end position="140"/>
    </location>
</feature>
<evidence type="ECO:0000256" key="3">
    <source>
        <dbReference type="ARBA" id="ARBA00023315"/>
    </source>
</evidence>
<dbReference type="eggNOG" id="KOG1505">
    <property type="taxonomic scope" value="Eukaryota"/>
</dbReference>
<keyword evidence="4" id="KW-0472">Membrane</keyword>
<dbReference type="AlphaFoldDB" id="A0A0L0G115"/>
<proteinExistence type="inferred from homology"/>
<dbReference type="GeneID" id="25905701"/>
<dbReference type="PANTHER" id="PTHR10983:SF16">
    <property type="entry name" value="LYSOCARDIOLIPIN ACYLTRANSFERASE 1"/>
    <property type="match status" value="1"/>
</dbReference>
<dbReference type="GO" id="GO:0012505">
    <property type="term" value="C:endomembrane system"/>
    <property type="evidence" value="ECO:0007669"/>
    <property type="project" value="TreeGrafter"/>
</dbReference>
<feature type="transmembrane region" description="Helical" evidence="4">
    <location>
        <begin position="164"/>
        <end position="184"/>
    </location>
</feature>
<name>A0A0L0G115_9EUKA</name>
<keyword evidence="4" id="KW-0812">Transmembrane</keyword>
<organism evidence="6 7">
    <name type="scientific">Sphaeroforma arctica JP610</name>
    <dbReference type="NCBI Taxonomy" id="667725"/>
    <lineage>
        <taxon>Eukaryota</taxon>
        <taxon>Ichthyosporea</taxon>
        <taxon>Ichthyophonida</taxon>
        <taxon>Sphaeroforma</taxon>
    </lineage>
</organism>
<evidence type="ECO:0000256" key="4">
    <source>
        <dbReference type="SAM" id="Phobius"/>
    </source>
</evidence>
<dbReference type="EMBL" id="KQ241919">
    <property type="protein sequence ID" value="KNC82524.1"/>
    <property type="molecule type" value="Genomic_DNA"/>
</dbReference>
<comment type="similarity">
    <text evidence="1">Belongs to the 1-acyl-sn-glycerol-3-phosphate acyltransferase family.</text>
</comment>
<dbReference type="PANTHER" id="PTHR10983">
    <property type="entry name" value="1-ACYLGLYCEROL-3-PHOSPHATE ACYLTRANSFERASE-RELATED"/>
    <property type="match status" value="1"/>
</dbReference>
<dbReference type="OrthoDB" id="186786at2759"/>
<accession>A0A0L0G115</accession>
<evidence type="ECO:0000256" key="2">
    <source>
        <dbReference type="ARBA" id="ARBA00022679"/>
    </source>
</evidence>
<evidence type="ECO:0000313" key="7">
    <source>
        <dbReference type="Proteomes" id="UP000054560"/>
    </source>
</evidence>
<keyword evidence="3" id="KW-0012">Acyltransferase</keyword>
<evidence type="ECO:0000259" key="5">
    <source>
        <dbReference type="Pfam" id="PF16076"/>
    </source>
</evidence>
<dbReference type="Pfam" id="PF16076">
    <property type="entry name" value="Acyltransf_C"/>
    <property type="match status" value="1"/>
</dbReference>